<evidence type="ECO:0000313" key="1">
    <source>
        <dbReference type="EMBL" id="ELP34122.1"/>
    </source>
</evidence>
<gene>
    <name evidence="1" type="ORF">RBSWK_02258</name>
</gene>
<protein>
    <submittedName>
        <fullName evidence="1">Uncharacterized protein</fullName>
    </submittedName>
</protein>
<dbReference type="EMBL" id="AMWG01000043">
    <property type="protein sequence ID" value="ELP34122.1"/>
    <property type="molecule type" value="Genomic_DNA"/>
</dbReference>
<name>L7CKG1_RHOBT</name>
<dbReference type="Proteomes" id="UP000010959">
    <property type="component" value="Unassembled WGS sequence"/>
</dbReference>
<evidence type="ECO:0000313" key="2">
    <source>
        <dbReference type="Proteomes" id="UP000010959"/>
    </source>
</evidence>
<dbReference type="AlphaFoldDB" id="L7CKG1"/>
<comment type="caution">
    <text evidence="1">The sequence shown here is derived from an EMBL/GenBank/DDBJ whole genome shotgun (WGS) entry which is preliminary data.</text>
</comment>
<proteinExistence type="predicted"/>
<reference evidence="1 2" key="1">
    <citation type="journal article" date="2013" name="Mar. Genomics">
        <title>Expression of sulfatases in Rhodopirellula baltica and the diversity of sulfatases in the genus Rhodopirellula.</title>
        <authorList>
            <person name="Wegner C.E."/>
            <person name="Richter-Heitmann T."/>
            <person name="Klindworth A."/>
            <person name="Klockow C."/>
            <person name="Richter M."/>
            <person name="Achstetter T."/>
            <person name="Glockner F.O."/>
            <person name="Harder J."/>
        </authorList>
    </citation>
    <scope>NUCLEOTIDE SEQUENCE [LARGE SCALE GENOMIC DNA]</scope>
    <source>
        <strain evidence="1 2">SWK14</strain>
    </source>
</reference>
<organism evidence="1 2">
    <name type="scientific">Rhodopirellula baltica SWK14</name>
    <dbReference type="NCBI Taxonomy" id="993516"/>
    <lineage>
        <taxon>Bacteria</taxon>
        <taxon>Pseudomonadati</taxon>
        <taxon>Planctomycetota</taxon>
        <taxon>Planctomycetia</taxon>
        <taxon>Pirellulales</taxon>
        <taxon>Pirellulaceae</taxon>
        <taxon>Rhodopirellula</taxon>
    </lineage>
</organism>
<sequence>MDGGSLKKSFVRVELNGDVDAPETPSRALEVMQFSALAYLSRNEVSGEVERRRSGVREGEGRAWETARTTLPGILAERSNPDPPQLRSGG</sequence>
<accession>L7CKG1</accession>